<evidence type="ECO:0000313" key="6">
    <source>
        <dbReference type="EMBL" id="MBO0610282.1"/>
    </source>
</evidence>
<reference evidence="7" key="1">
    <citation type="submission" date="2023-07" db="EMBL/GenBank/DDBJ databases">
        <title>Myceligenerans salitolerans sp. nov., a halotolerant actinomycete isolated from a salt lake in Xinjiang, China.</title>
        <authorList>
            <person name="Guan T."/>
        </authorList>
    </citation>
    <scope>NUCLEOTIDE SEQUENCE [LARGE SCALE GENOMIC DNA]</scope>
    <source>
        <strain evidence="7">XHU 5031</strain>
    </source>
</reference>
<accession>A0ABS3IBA6</accession>
<proteinExistence type="predicted"/>
<dbReference type="Proteomes" id="UP000664617">
    <property type="component" value="Unassembled WGS sequence"/>
</dbReference>
<dbReference type="PANTHER" id="PTHR36974">
    <property type="entry name" value="MEMBRANE PROTEIN-RELATED"/>
    <property type="match status" value="1"/>
</dbReference>
<keyword evidence="3 5" id="KW-1133">Transmembrane helix</keyword>
<dbReference type="InterPro" id="IPR032808">
    <property type="entry name" value="DoxX"/>
</dbReference>
<dbReference type="EMBL" id="JAFMPK010000047">
    <property type="protein sequence ID" value="MBO0610282.1"/>
    <property type="molecule type" value="Genomic_DNA"/>
</dbReference>
<feature type="transmembrane region" description="Helical" evidence="5">
    <location>
        <begin position="107"/>
        <end position="124"/>
    </location>
</feature>
<keyword evidence="4 5" id="KW-0472">Membrane</keyword>
<keyword evidence="7" id="KW-1185">Reference proteome</keyword>
<organism evidence="6 7">
    <name type="scientific">Myceligenerans salitolerans</name>
    <dbReference type="NCBI Taxonomy" id="1230528"/>
    <lineage>
        <taxon>Bacteria</taxon>
        <taxon>Bacillati</taxon>
        <taxon>Actinomycetota</taxon>
        <taxon>Actinomycetes</taxon>
        <taxon>Micrococcales</taxon>
        <taxon>Promicromonosporaceae</taxon>
        <taxon>Myceligenerans</taxon>
    </lineage>
</organism>
<dbReference type="PANTHER" id="PTHR36974:SF1">
    <property type="entry name" value="DOXX FAMILY MEMBRANE PROTEIN"/>
    <property type="match status" value="1"/>
</dbReference>
<evidence type="ECO:0000256" key="3">
    <source>
        <dbReference type="ARBA" id="ARBA00022989"/>
    </source>
</evidence>
<evidence type="ECO:0000256" key="1">
    <source>
        <dbReference type="ARBA" id="ARBA00004141"/>
    </source>
</evidence>
<name>A0ABS3IBA6_9MICO</name>
<protein>
    <submittedName>
        <fullName evidence="6">DoxX family protein</fullName>
    </submittedName>
</protein>
<evidence type="ECO:0000256" key="4">
    <source>
        <dbReference type="ARBA" id="ARBA00023136"/>
    </source>
</evidence>
<gene>
    <name evidence="6" type="ORF">J0911_14710</name>
</gene>
<evidence type="ECO:0000313" key="7">
    <source>
        <dbReference type="Proteomes" id="UP000664617"/>
    </source>
</evidence>
<evidence type="ECO:0000256" key="2">
    <source>
        <dbReference type="ARBA" id="ARBA00022692"/>
    </source>
</evidence>
<dbReference type="RefSeq" id="WP_207276201.1">
    <property type="nucleotide sequence ID" value="NZ_JAFMPK010000047.1"/>
</dbReference>
<comment type="subcellular location">
    <subcellularLocation>
        <location evidence="1">Membrane</location>
        <topology evidence="1">Multi-pass membrane protein</topology>
    </subcellularLocation>
</comment>
<dbReference type="Pfam" id="PF13564">
    <property type="entry name" value="DoxX_2"/>
    <property type="match status" value="1"/>
</dbReference>
<comment type="caution">
    <text evidence="6">The sequence shown here is derived from an EMBL/GenBank/DDBJ whole genome shotgun (WGS) entry which is preliminary data.</text>
</comment>
<evidence type="ECO:0000256" key="5">
    <source>
        <dbReference type="SAM" id="Phobius"/>
    </source>
</evidence>
<keyword evidence="2 5" id="KW-0812">Transmembrane</keyword>
<sequence length="163" mass="16702">MPFELVIVKIGSVMPVPLPVILLVVTLAARAAGMVVPALDSWHDALRIGLAAVYLLAASGRAVPRVRHALERMVPPGLPRPDLLVAGTGILEAAGAIGLLVPATASAAAVCLGLLTLAMTPANISAARRGLELGGKPVTPVGRRLVEQALYVGACAAVVWLPY</sequence>